<dbReference type="PANTHER" id="PTHR30250">
    <property type="entry name" value="PST FAMILY PREDICTED COLANIC ACID TRANSPORTER"/>
    <property type="match status" value="1"/>
</dbReference>
<feature type="transmembrane region" description="Helical" evidence="6">
    <location>
        <begin position="223"/>
        <end position="245"/>
    </location>
</feature>
<feature type="transmembrane region" description="Helical" evidence="6">
    <location>
        <begin position="6"/>
        <end position="27"/>
    </location>
</feature>
<sequence length="426" mass="47645">MENLNFAKITILSGIITCLRLVCGLLISKVVAIYTGPAGISNLGQLQSFVTFVNGFISSQVSQGVNRYSAEYKYNYNEAQKYWRAAAKLSAIACCFIMCLGIFSSGYLADYLFHNRSLFWLIIVALLVLPLNIINNIFLGVLNGLGDYNKFFIANVFAIISSVLSMTGLVYFLGLKGALISAALNNAIAGVWLVLIILKRPWFNFKYWIGSVPKEQLADMGKYFLMGIIGALTGPISMIIVRTILTNNFSIEYSGYWQAVTKISEAYLAVLTTAMTVYYFPKTASAKTVSEHIAILLTGVKIVVPLSFLMAFTIFQLKDFIISLLFTREFHTARELFLFQNIGDFLRICSWLFATILLAKGYFIINATLEISVSILFPVLVKLLITHFGLSGASIAYCATYFIYLICTAFVYYWHIKFKVREDHAA</sequence>
<evidence type="ECO:0000256" key="5">
    <source>
        <dbReference type="ARBA" id="ARBA00023136"/>
    </source>
</evidence>
<evidence type="ECO:0000256" key="1">
    <source>
        <dbReference type="ARBA" id="ARBA00004651"/>
    </source>
</evidence>
<accession>A0A6C7CCA6</accession>
<feature type="transmembrane region" description="Helical" evidence="6">
    <location>
        <begin position="293"/>
        <end position="317"/>
    </location>
</feature>
<protein>
    <submittedName>
        <fullName evidence="7">O-antigen translocase</fullName>
    </submittedName>
</protein>
<feature type="transmembrane region" description="Helical" evidence="6">
    <location>
        <begin position="337"/>
        <end position="359"/>
    </location>
</feature>
<feature type="transmembrane region" description="Helical" evidence="6">
    <location>
        <begin position="371"/>
        <end position="388"/>
    </location>
</feature>
<name>A0A6C7CCA6_SALER</name>
<dbReference type="InterPro" id="IPR044550">
    <property type="entry name" value="WzxE"/>
</dbReference>
<keyword evidence="5 6" id="KW-0472">Membrane</keyword>
<gene>
    <name evidence="7" type="ORF">LFZ47_09205</name>
</gene>
<evidence type="ECO:0000256" key="2">
    <source>
        <dbReference type="ARBA" id="ARBA00022475"/>
    </source>
</evidence>
<keyword evidence="4 6" id="KW-1133">Transmembrane helix</keyword>
<dbReference type="GO" id="GO:0005886">
    <property type="term" value="C:plasma membrane"/>
    <property type="evidence" value="ECO:0007669"/>
    <property type="project" value="UniProtKB-SubCell"/>
</dbReference>
<dbReference type="GO" id="GO:0009246">
    <property type="term" value="P:enterobacterial common antigen biosynthetic process"/>
    <property type="evidence" value="ECO:0007669"/>
    <property type="project" value="InterPro"/>
</dbReference>
<dbReference type="Proteomes" id="UP000198067">
    <property type="component" value="Chromosome"/>
</dbReference>
<dbReference type="AlphaFoldDB" id="A0A6C7CCA6"/>
<organism evidence="7 8">
    <name type="scientific">Salmonella enterica subsp. salamae serovar 55:k:z39 str. 1315K</name>
    <dbReference type="NCBI Taxonomy" id="1243602"/>
    <lineage>
        <taxon>Bacteria</taxon>
        <taxon>Pseudomonadati</taxon>
        <taxon>Pseudomonadota</taxon>
        <taxon>Gammaproteobacteria</taxon>
        <taxon>Enterobacterales</taxon>
        <taxon>Enterobacteriaceae</taxon>
        <taxon>Salmonella</taxon>
    </lineage>
</organism>
<keyword evidence="2" id="KW-1003">Cell membrane</keyword>
<comment type="subcellular location">
    <subcellularLocation>
        <location evidence="1">Cell membrane</location>
        <topology evidence="1">Multi-pass membrane protein</topology>
    </subcellularLocation>
</comment>
<feature type="transmembrane region" description="Helical" evidence="6">
    <location>
        <begin position="118"/>
        <end position="139"/>
    </location>
</feature>
<feature type="transmembrane region" description="Helical" evidence="6">
    <location>
        <begin position="179"/>
        <end position="198"/>
    </location>
</feature>
<evidence type="ECO:0000313" key="8">
    <source>
        <dbReference type="Proteomes" id="UP000198067"/>
    </source>
</evidence>
<dbReference type="EMBL" id="CP022139">
    <property type="protein sequence ID" value="ASG87753.1"/>
    <property type="molecule type" value="Genomic_DNA"/>
</dbReference>
<keyword evidence="3 6" id="KW-0812">Transmembrane</keyword>
<dbReference type="CDD" id="cd13125">
    <property type="entry name" value="MATE_like_10"/>
    <property type="match status" value="1"/>
</dbReference>
<feature type="transmembrane region" description="Helical" evidence="6">
    <location>
        <begin position="89"/>
        <end position="112"/>
    </location>
</feature>
<evidence type="ECO:0000256" key="6">
    <source>
        <dbReference type="SAM" id="Phobius"/>
    </source>
</evidence>
<feature type="transmembrane region" description="Helical" evidence="6">
    <location>
        <begin position="151"/>
        <end position="173"/>
    </location>
</feature>
<dbReference type="InterPro" id="IPR050833">
    <property type="entry name" value="Poly_Biosynth_Transport"/>
</dbReference>
<dbReference type="RefSeq" id="WP_080225229.1">
    <property type="nucleotide sequence ID" value="NZ_CP022139.1"/>
</dbReference>
<evidence type="ECO:0000313" key="7">
    <source>
        <dbReference type="EMBL" id="ASG87753.1"/>
    </source>
</evidence>
<evidence type="ECO:0000256" key="3">
    <source>
        <dbReference type="ARBA" id="ARBA00022692"/>
    </source>
</evidence>
<proteinExistence type="predicted"/>
<reference evidence="7 8" key="1">
    <citation type="submission" date="2017-06" db="EMBL/GenBank/DDBJ databases">
        <title>Salmonella reference genomes for public health.</title>
        <authorList>
            <person name="Robertson J."/>
            <person name="Yoshida C."/>
            <person name="Gurnik S."/>
            <person name="Nash J."/>
        </authorList>
    </citation>
    <scope>NUCLEOTIDE SEQUENCE [LARGE SCALE GENOMIC DNA]</scope>
    <source>
        <strain evidence="7 8">1315K</strain>
    </source>
</reference>
<feature type="transmembrane region" description="Helical" evidence="6">
    <location>
        <begin position="394"/>
        <end position="414"/>
    </location>
</feature>
<dbReference type="PANTHER" id="PTHR30250:SF30">
    <property type="entry name" value="LIPID III FLIPPASE"/>
    <property type="match status" value="1"/>
</dbReference>
<evidence type="ECO:0000256" key="4">
    <source>
        <dbReference type="ARBA" id="ARBA00022989"/>
    </source>
</evidence>
<feature type="transmembrane region" description="Helical" evidence="6">
    <location>
        <begin position="265"/>
        <end position="281"/>
    </location>
</feature>